<dbReference type="AlphaFoldDB" id="A0A9J5WIP9"/>
<reference evidence="1 2" key="1">
    <citation type="submission" date="2020-09" db="EMBL/GenBank/DDBJ databases">
        <title>De no assembly of potato wild relative species, Solanum commersonii.</title>
        <authorList>
            <person name="Cho K."/>
        </authorList>
    </citation>
    <scope>NUCLEOTIDE SEQUENCE [LARGE SCALE GENOMIC DNA]</scope>
    <source>
        <strain evidence="1">LZ3.2</strain>
        <tissue evidence="1">Leaf</tissue>
    </source>
</reference>
<evidence type="ECO:0000313" key="2">
    <source>
        <dbReference type="Proteomes" id="UP000824120"/>
    </source>
</evidence>
<proteinExistence type="predicted"/>
<dbReference type="EMBL" id="JACXVP010000011">
    <property type="protein sequence ID" value="KAG5574734.1"/>
    <property type="molecule type" value="Genomic_DNA"/>
</dbReference>
<evidence type="ECO:0000313" key="1">
    <source>
        <dbReference type="EMBL" id="KAG5574734.1"/>
    </source>
</evidence>
<sequence length="63" mass="7564">MVVCVEDWIKTERRKQHVEKTEDEDEELEDVMIMSDDDQSDNQDYPTPINPSYIDIKEMINIF</sequence>
<organism evidence="1 2">
    <name type="scientific">Solanum commersonii</name>
    <name type="common">Commerson's wild potato</name>
    <name type="synonym">Commerson's nightshade</name>
    <dbReference type="NCBI Taxonomy" id="4109"/>
    <lineage>
        <taxon>Eukaryota</taxon>
        <taxon>Viridiplantae</taxon>
        <taxon>Streptophyta</taxon>
        <taxon>Embryophyta</taxon>
        <taxon>Tracheophyta</taxon>
        <taxon>Spermatophyta</taxon>
        <taxon>Magnoliopsida</taxon>
        <taxon>eudicotyledons</taxon>
        <taxon>Gunneridae</taxon>
        <taxon>Pentapetalae</taxon>
        <taxon>asterids</taxon>
        <taxon>lamiids</taxon>
        <taxon>Solanales</taxon>
        <taxon>Solanaceae</taxon>
        <taxon>Solanoideae</taxon>
        <taxon>Solaneae</taxon>
        <taxon>Solanum</taxon>
    </lineage>
</organism>
<comment type="caution">
    <text evidence="1">The sequence shown here is derived from an EMBL/GenBank/DDBJ whole genome shotgun (WGS) entry which is preliminary data.</text>
</comment>
<name>A0A9J5WIP9_SOLCO</name>
<accession>A0A9J5WIP9</accession>
<keyword evidence="2" id="KW-1185">Reference proteome</keyword>
<protein>
    <submittedName>
        <fullName evidence="1">Uncharacterized protein</fullName>
    </submittedName>
</protein>
<dbReference type="Proteomes" id="UP000824120">
    <property type="component" value="Chromosome 11"/>
</dbReference>
<gene>
    <name evidence="1" type="ORF">H5410_054868</name>
</gene>